<dbReference type="GO" id="GO:0005886">
    <property type="term" value="C:plasma membrane"/>
    <property type="evidence" value="ECO:0007669"/>
    <property type="project" value="TreeGrafter"/>
</dbReference>
<dbReference type="PANTHER" id="PTHR12286">
    <property type="entry name" value="SACCHAROPINE DEHYDROGENASE-LIKE OXIDOREDUCTASE"/>
    <property type="match status" value="1"/>
</dbReference>
<keyword evidence="1" id="KW-0472">Membrane</keyword>
<dbReference type="GO" id="GO:0009247">
    <property type="term" value="P:glycolipid biosynthetic process"/>
    <property type="evidence" value="ECO:0007669"/>
    <property type="project" value="TreeGrafter"/>
</dbReference>
<organism evidence="2 3">
    <name type="scientific">Euroglyphus maynei</name>
    <name type="common">Mayne's house dust mite</name>
    <dbReference type="NCBI Taxonomy" id="6958"/>
    <lineage>
        <taxon>Eukaryota</taxon>
        <taxon>Metazoa</taxon>
        <taxon>Ecdysozoa</taxon>
        <taxon>Arthropoda</taxon>
        <taxon>Chelicerata</taxon>
        <taxon>Arachnida</taxon>
        <taxon>Acari</taxon>
        <taxon>Acariformes</taxon>
        <taxon>Sarcoptiformes</taxon>
        <taxon>Astigmata</taxon>
        <taxon>Psoroptidia</taxon>
        <taxon>Analgoidea</taxon>
        <taxon>Pyroglyphidae</taxon>
        <taxon>Pyroglyphinae</taxon>
        <taxon>Euroglyphus</taxon>
    </lineage>
</organism>
<accession>A0A1Y3BVK3</accession>
<dbReference type="EMBL" id="MUJZ01001543">
    <property type="protein sequence ID" value="OTF83934.1"/>
    <property type="molecule type" value="Genomic_DNA"/>
</dbReference>
<keyword evidence="3" id="KW-1185">Reference proteome</keyword>
<keyword evidence="1" id="KW-0812">Transmembrane</keyword>
<comment type="caution">
    <text evidence="2">The sequence shown here is derived from an EMBL/GenBank/DDBJ whole genome shotgun (WGS) entry which is preliminary data.</text>
</comment>
<evidence type="ECO:0008006" key="4">
    <source>
        <dbReference type="Google" id="ProtNLM"/>
    </source>
</evidence>
<dbReference type="Proteomes" id="UP000194236">
    <property type="component" value="Unassembled WGS sequence"/>
</dbReference>
<dbReference type="GO" id="GO:0005811">
    <property type="term" value="C:lipid droplet"/>
    <property type="evidence" value="ECO:0007669"/>
    <property type="project" value="TreeGrafter"/>
</dbReference>
<dbReference type="AlphaFoldDB" id="A0A1Y3BVK3"/>
<evidence type="ECO:0000256" key="1">
    <source>
        <dbReference type="SAM" id="Phobius"/>
    </source>
</evidence>
<dbReference type="OrthoDB" id="10268090at2759"/>
<keyword evidence="1" id="KW-1133">Transmembrane helix</keyword>
<dbReference type="PANTHER" id="PTHR12286:SF5">
    <property type="entry name" value="SACCHAROPINE DEHYDROGENASE-LIKE OXIDOREDUCTASE"/>
    <property type="match status" value="1"/>
</dbReference>
<dbReference type="GO" id="GO:0005739">
    <property type="term" value="C:mitochondrion"/>
    <property type="evidence" value="ECO:0007669"/>
    <property type="project" value="TreeGrafter"/>
</dbReference>
<proteinExistence type="predicted"/>
<feature type="transmembrane region" description="Helical" evidence="1">
    <location>
        <begin position="79"/>
        <end position="100"/>
    </location>
</feature>
<gene>
    <name evidence="2" type="ORF">BLA29_007814</name>
</gene>
<name>A0A1Y3BVK3_EURMA</name>
<protein>
    <recommendedName>
        <fullName evidence="4">Saccharopine dehydrogenase-like C-terminal domain-containing protein</fullName>
    </recommendedName>
</protein>
<sequence length="234" mass="26736">ELKAIRRRLYAEVLTTKIPKSRIILKRRTLPFTRNEFSGWNVEFPGSDRSVVQRTQYYNYEHFNEPPLQIQTYFTIPTFTNLISMILFAAMFAVMTATSFGSRLLSEYPEFFTAGAFSKKGPSRTQIESTRFCTTIIGRGWSKRVLEQQSNKQNDSDVEPDTEPDETIMVKVSGRDPGYMATSTCLVQSGLTILMESDKIPRGVLTPASAFRDTKLLDRLSERDFTIEVAQIEN</sequence>
<feature type="non-terminal residue" evidence="2">
    <location>
        <position position="1"/>
    </location>
</feature>
<dbReference type="InterPro" id="IPR051276">
    <property type="entry name" value="Saccharopine_DH-like_oxidrdct"/>
</dbReference>
<evidence type="ECO:0000313" key="2">
    <source>
        <dbReference type="EMBL" id="OTF83934.1"/>
    </source>
</evidence>
<evidence type="ECO:0000313" key="3">
    <source>
        <dbReference type="Proteomes" id="UP000194236"/>
    </source>
</evidence>
<reference evidence="2 3" key="1">
    <citation type="submission" date="2017-03" db="EMBL/GenBank/DDBJ databases">
        <title>Genome Survey of Euroglyphus maynei.</title>
        <authorList>
            <person name="Arlian L.G."/>
            <person name="Morgan M.S."/>
            <person name="Rider S.D."/>
        </authorList>
    </citation>
    <scope>NUCLEOTIDE SEQUENCE [LARGE SCALE GENOMIC DNA]</scope>
    <source>
        <strain evidence="2">Arlian Lab</strain>
        <tissue evidence="2">Whole body</tissue>
    </source>
</reference>